<evidence type="ECO:0000256" key="1">
    <source>
        <dbReference type="SAM" id="Coils"/>
    </source>
</evidence>
<feature type="coiled-coil region" evidence="1">
    <location>
        <begin position="299"/>
        <end position="328"/>
    </location>
</feature>
<organism evidence="2 3">
    <name type="scientific">Companilactobacillus mishanensis</name>
    <dbReference type="NCBI Taxonomy" id="2486008"/>
    <lineage>
        <taxon>Bacteria</taxon>
        <taxon>Bacillati</taxon>
        <taxon>Bacillota</taxon>
        <taxon>Bacilli</taxon>
        <taxon>Lactobacillales</taxon>
        <taxon>Lactobacillaceae</taxon>
        <taxon>Companilactobacillus</taxon>
    </lineage>
</organism>
<dbReference type="OrthoDB" id="9777694at2"/>
<dbReference type="Proteomes" id="UP000380386">
    <property type="component" value="Unassembled WGS sequence"/>
</dbReference>
<name>A0A5P0ZKF3_9LACO</name>
<comment type="caution">
    <text evidence="2">The sequence shown here is derived from an EMBL/GenBank/DDBJ whole genome shotgun (WGS) entry which is preliminary data.</text>
</comment>
<dbReference type="EMBL" id="VDFM01000018">
    <property type="protein sequence ID" value="MQS53465.1"/>
    <property type="molecule type" value="Genomic_DNA"/>
</dbReference>
<proteinExistence type="predicted"/>
<keyword evidence="1" id="KW-0175">Coiled coil</keyword>
<reference evidence="2 3" key="1">
    <citation type="journal article" date="2019" name="Syst. Appl. Microbiol.">
        <title>Polyphasic characterization of two novel Lactobacillus spp. isolated from blown salami packages: Description of Lactobacillus halodurans sp. nov. and Lactobacillus salsicarnum sp. nov.</title>
        <authorList>
            <person name="Schuster J.A."/>
            <person name="Klingl A."/>
            <person name="Vogel R.F."/>
            <person name="Ehrmann M.A."/>
        </authorList>
    </citation>
    <scope>NUCLEOTIDE SEQUENCE [LARGE SCALE GENOMIC DNA]</scope>
    <source>
        <strain evidence="2 3">TMW 1.2118</strain>
    </source>
</reference>
<evidence type="ECO:0000313" key="3">
    <source>
        <dbReference type="Proteomes" id="UP000380386"/>
    </source>
</evidence>
<dbReference type="RefSeq" id="WP_153383919.1">
    <property type="nucleotide sequence ID" value="NZ_VDFM01000018.1"/>
</dbReference>
<dbReference type="AlphaFoldDB" id="A0A5P0ZKF3"/>
<protein>
    <submittedName>
        <fullName evidence="2">Uncharacterized protein</fullName>
    </submittedName>
</protein>
<sequence>MTTNISRKDLYEDIWSVGLTKTANRLNTTSTKLKKIALDNNIPLPSPTYWGNLYAGKRSERTKMSSLDGNITIAIPEKSSKRNSTFVNRKINAPKSEDVFLLYENLFSDIELTEPEKVINALMKIKVPTMMPKKVNPLIKKLVLELKEEKRDRFNKYSLIEHAGRGSYSDTLRFHRRDEIRITNDALIIVNELLNSFILCGGNIELNNESDIGLAIDGADIIVKCHVPSRKVILKTTDKRWSEYKDTMYEPIDEKVRFSIITERQSYSNPVQIRYQKNESDADYLRRIFIKVIQLIPKSRFQKEEMRLAEIEREEEEKQRKIVQEKHADEYAKVQALIDDTRYFEVASRIRDYVESEGSNNPEEAKKQLDLADWIENLGENDVLNESDRKKLVDYFFKHQSDDRMNYTSRYF</sequence>
<accession>A0A5P0ZKF3</accession>
<evidence type="ECO:0000313" key="2">
    <source>
        <dbReference type="EMBL" id="MQS53465.1"/>
    </source>
</evidence>
<gene>
    <name evidence="2" type="ORF">FHL02_10570</name>
</gene>